<organism evidence="5 6">
    <name type="scientific">Skermanella cutis</name>
    <dbReference type="NCBI Taxonomy" id="2775420"/>
    <lineage>
        <taxon>Bacteria</taxon>
        <taxon>Pseudomonadati</taxon>
        <taxon>Pseudomonadota</taxon>
        <taxon>Alphaproteobacteria</taxon>
        <taxon>Rhodospirillales</taxon>
        <taxon>Azospirillaceae</taxon>
        <taxon>Skermanella</taxon>
    </lineage>
</organism>
<keyword evidence="2" id="KW-0479">Metal-binding</keyword>
<dbReference type="Proteomes" id="UP000595197">
    <property type="component" value="Chromosome"/>
</dbReference>
<sequence length="269" mass="28759">MKENRLRSIWRDGGSALNCWLSIPDGYAAETMAHQGWDSLTVDMQHGVIDYGASVAMMTAISTTAAAPLVRVPWLDEAYIMKALDAGAAGIICPMVNSRAEAERLVGACRYPPQGYRSFGPNRAMLTSGGDYPEHANADIVVFAMIETKEALDNLDDILGTPGLDAIYVGPADLCYALTGRFGFDHTEPPMYDAIVDIRERAAARGVMPGIHCGSAAYARRMIELGYRFVTGGSDVHLMAAGARAAVLEATGHGTSPEAPSERQAVGLY</sequence>
<evidence type="ECO:0000259" key="4">
    <source>
        <dbReference type="Pfam" id="PF03328"/>
    </source>
</evidence>
<keyword evidence="3" id="KW-0456">Lyase</keyword>
<dbReference type="InterPro" id="IPR005000">
    <property type="entry name" value="Aldolase/citrate-lyase_domain"/>
</dbReference>
<dbReference type="RefSeq" id="WP_201071449.1">
    <property type="nucleotide sequence ID" value="NZ_CP067420.1"/>
</dbReference>
<evidence type="ECO:0000256" key="1">
    <source>
        <dbReference type="ARBA" id="ARBA00005568"/>
    </source>
</evidence>
<protein>
    <submittedName>
        <fullName evidence="5">2,4-dihydroxyhept-2-ene-1,7-dioic acid aldolase</fullName>
    </submittedName>
</protein>
<dbReference type="Pfam" id="PF03328">
    <property type="entry name" value="HpcH_HpaI"/>
    <property type="match status" value="1"/>
</dbReference>
<proteinExistence type="inferred from homology"/>
<dbReference type="SUPFAM" id="SSF51621">
    <property type="entry name" value="Phosphoenolpyruvate/pyruvate domain"/>
    <property type="match status" value="1"/>
</dbReference>
<comment type="similarity">
    <text evidence="1">Belongs to the HpcH/HpaI aldolase family.</text>
</comment>
<name>A0ABX7B084_9PROT</name>
<gene>
    <name evidence="5" type="ORF">IGS68_16775</name>
</gene>
<evidence type="ECO:0000313" key="6">
    <source>
        <dbReference type="Proteomes" id="UP000595197"/>
    </source>
</evidence>
<evidence type="ECO:0000256" key="2">
    <source>
        <dbReference type="ARBA" id="ARBA00022723"/>
    </source>
</evidence>
<dbReference type="Gene3D" id="3.20.20.60">
    <property type="entry name" value="Phosphoenolpyruvate-binding domains"/>
    <property type="match status" value="1"/>
</dbReference>
<dbReference type="EMBL" id="CP067420">
    <property type="protein sequence ID" value="QQP87740.1"/>
    <property type="molecule type" value="Genomic_DNA"/>
</dbReference>
<accession>A0ABX7B084</accession>
<dbReference type="InterPro" id="IPR050251">
    <property type="entry name" value="HpcH-HpaI_aldolase"/>
</dbReference>
<feature type="domain" description="HpcH/HpaI aldolase/citrate lyase" evidence="4">
    <location>
        <begin position="19"/>
        <end position="240"/>
    </location>
</feature>
<evidence type="ECO:0000256" key="3">
    <source>
        <dbReference type="ARBA" id="ARBA00023239"/>
    </source>
</evidence>
<dbReference type="InterPro" id="IPR040442">
    <property type="entry name" value="Pyrv_kinase-like_dom_sf"/>
</dbReference>
<evidence type="ECO:0000313" key="5">
    <source>
        <dbReference type="EMBL" id="QQP87740.1"/>
    </source>
</evidence>
<keyword evidence="6" id="KW-1185">Reference proteome</keyword>
<dbReference type="InterPro" id="IPR015813">
    <property type="entry name" value="Pyrv/PenolPyrv_kinase-like_dom"/>
</dbReference>
<dbReference type="PANTHER" id="PTHR30502:SF0">
    <property type="entry name" value="PHOSPHOENOLPYRUVATE CARBOXYLASE FAMILY PROTEIN"/>
    <property type="match status" value="1"/>
</dbReference>
<reference evidence="5" key="1">
    <citation type="submission" date="2021-02" db="EMBL/GenBank/DDBJ databases">
        <title>Skermanella TT6 skin isolate.</title>
        <authorList>
            <person name="Lee K."/>
            <person name="Ganzorig M."/>
        </authorList>
    </citation>
    <scope>NUCLEOTIDE SEQUENCE</scope>
    <source>
        <strain evidence="5">TT6</strain>
    </source>
</reference>
<dbReference type="PANTHER" id="PTHR30502">
    <property type="entry name" value="2-KETO-3-DEOXY-L-RHAMNONATE ALDOLASE"/>
    <property type="match status" value="1"/>
</dbReference>